<dbReference type="InterPro" id="IPR036397">
    <property type="entry name" value="RNaseH_sf"/>
</dbReference>
<evidence type="ECO:0000256" key="1">
    <source>
        <dbReference type="SAM" id="Coils"/>
    </source>
</evidence>
<name>A0A8B8GEQ6_9HEMI</name>
<dbReference type="PANTHER" id="PTHR37984">
    <property type="entry name" value="PROTEIN CBG26694"/>
    <property type="match status" value="1"/>
</dbReference>
<reference evidence="4" key="1">
    <citation type="submission" date="2025-08" db="UniProtKB">
        <authorList>
            <consortium name="RefSeq"/>
        </authorList>
    </citation>
    <scope>IDENTIFICATION</scope>
    <source>
        <tissue evidence="4">Whole body</tissue>
    </source>
</reference>
<dbReference type="GeneID" id="112691413"/>
<sequence>MEDFNPKSEFYIRMNKYYLDKPGKKPYTNMKIETIMAEITDAKLNKGAKKRRDYYILQKYDVLTVAEKKYLIHKKTDDKDDIKYVVSYEELFERLSDYHIRTGHGGMGKMRAALSNKYSIPRPAIETFLSICAICNSKKGSNRKLVFKPIVSKDFNERGQVDLVDFQSLPDGKYKWILNYQDHHTKFISLFPLESKRAVEVASNLLTIFLTFGAPKVLQSDNGREFVNSVINEIKELWPECIIVHGRPRHPQSQGSIERSNQDVENMLRAWMKDNKSKKWSVGLKFVQFQKNSSHHRIIGRSPYKALFGCEPKVGLTTSNLPQEVSKKLTAEEDLEEIYNQYEEEIQEQINVKRYCGICKIESTKTFVICVIIPTFNINDCITIPVPKVDRGPLDPARIIAVIVEKKNELYRVGTEHGLIKGWLSSGNMQRTTSHFISANQVDKQNELTLRETVKIISGGQGFLSCTCKRACQTKRCACFKSSIKCNSSCHNSLNCLNK</sequence>
<dbReference type="InterPro" id="IPR050951">
    <property type="entry name" value="Retrovirus_Pol_polyprotein"/>
</dbReference>
<dbReference type="SUPFAM" id="SSF53098">
    <property type="entry name" value="Ribonuclease H-like"/>
    <property type="match status" value="1"/>
</dbReference>
<protein>
    <submittedName>
        <fullName evidence="4">KRAB-A domain-containing protein 2-like</fullName>
    </submittedName>
</protein>
<feature type="domain" description="Integrase catalytic" evidence="2">
    <location>
        <begin position="145"/>
        <end position="311"/>
    </location>
</feature>
<dbReference type="InterPro" id="IPR012337">
    <property type="entry name" value="RNaseH-like_sf"/>
</dbReference>
<dbReference type="OrthoDB" id="10041064at2759"/>
<evidence type="ECO:0000259" key="2">
    <source>
        <dbReference type="PROSITE" id="PS50994"/>
    </source>
</evidence>
<dbReference type="GO" id="GO:0015074">
    <property type="term" value="P:DNA integration"/>
    <property type="evidence" value="ECO:0007669"/>
    <property type="project" value="InterPro"/>
</dbReference>
<organism evidence="3 4">
    <name type="scientific">Sipha flava</name>
    <name type="common">yellow sugarcane aphid</name>
    <dbReference type="NCBI Taxonomy" id="143950"/>
    <lineage>
        <taxon>Eukaryota</taxon>
        <taxon>Metazoa</taxon>
        <taxon>Ecdysozoa</taxon>
        <taxon>Arthropoda</taxon>
        <taxon>Hexapoda</taxon>
        <taxon>Insecta</taxon>
        <taxon>Pterygota</taxon>
        <taxon>Neoptera</taxon>
        <taxon>Paraneoptera</taxon>
        <taxon>Hemiptera</taxon>
        <taxon>Sternorrhyncha</taxon>
        <taxon>Aphidomorpha</taxon>
        <taxon>Aphidoidea</taxon>
        <taxon>Aphididae</taxon>
        <taxon>Sipha</taxon>
    </lineage>
</organism>
<dbReference type="Proteomes" id="UP000694846">
    <property type="component" value="Unplaced"/>
</dbReference>
<evidence type="ECO:0000313" key="4">
    <source>
        <dbReference type="RefSeq" id="XP_025421448.1"/>
    </source>
</evidence>
<keyword evidence="1" id="KW-0175">Coiled coil</keyword>
<proteinExistence type="predicted"/>
<dbReference type="GO" id="GO:0003676">
    <property type="term" value="F:nucleic acid binding"/>
    <property type="evidence" value="ECO:0007669"/>
    <property type="project" value="InterPro"/>
</dbReference>
<gene>
    <name evidence="4" type="primary">LOC112691413</name>
</gene>
<dbReference type="RefSeq" id="XP_025421448.1">
    <property type="nucleotide sequence ID" value="XM_025565663.1"/>
</dbReference>
<dbReference type="AlphaFoldDB" id="A0A8B8GEQ6"/>
<dbReference type="InterPro" id="IPR001584">
    <property type="entry name" value="Integrase_cat-core"/>
</dbReference>
<keyword evidence="3" id="KW-1185">Reference proteome</keyword>
<dbReference type="PANTHER" id="PTHR37984:SF5">
    <property type="entry name" value="PROTEIN NYNRIN-LIKE"/>
    <property type="match status" value="1"/>
</dbReference>
<accession>A0A8B8GEQ6</accession>
<dbReference type="PROSITE" id="PS50994">
    <property type="entry name" value="INTEGRASE"/>
    <property type="match status" value="1"/>
</dbReference>
<dbReference type="Gene3D" id="3.30.420.10">
    <property type="entry name" value="Ribonuclease H-like superfamily/Ribonuclease H"/>
    <property type="match status" value="1"/>
</dbReference>
<evidence type="ECO:0000313" key="3">
    <source>
        <dbReference type="Proteomes" id="UP000694846"/>
    </source>
</evidence>
<feature type="coiled-coil region" evidence="1">
    <location>
        <begin position="325"/>
        <end position="352"/>
    </location>
</feature>